<dbReference type="GO" id="GO:0008810">
    <property type="term" value="F:cellulase activity"/>
    <property type="evidence" value="ECO:0007669"/>
    <property type="project" value="InterPro"/>
</dbReference>
<dbReference type="PANTHER" id="PTHR34002">
    <property type="entry name" value="BLR1656 PROTEIN"/>
    <property type="match status" value="1"/>
</dbReference>
<dbReference type="GO" id="GO:0000272">
    <property type="term" value="P:polysaccharide catabolic process"/>
    <property type="evidence" value="ECO:0007669"/>
    <property type="project" value="UniProtKB-KW"/>
</dbReference>
<protein>
    <submittedName>
        <fullName evidence="4">Glycoside hydrolase family 12 protein</fullName>
    </submittedName>
</protein>
<dbReference type="STRING" id="671987.R0I8T1"/>
<evidence type="ECO:0000256" key="3">
    <source>
        <dbReference type="SAM" id="SignalP"/>
    </source>
</evidence>
<keyword evidence="2" id="KW-0119">Carbohydrate metabolism</keyword>
<gene>
    <name evidence="4" type="ORF">SETTUDRAFT_34582</name>
</gene>
<name>R0I8T1_EXST2</name>
<reference evidence="4 5" key="2">
    <citation type="journal article" date="2013" name="PLoS Genet.">
        <title>Comparative genome structure, secondary metabolite, and effector coding capacity across Cochliobolus pathogens.</title>
        <authorList>
            <person name="Condon B.J."/>
            <person name="Leng Y."/>
            <person name="Wu D."/>
            <person name="Bushley K.E."/>
            <person name="Ohm R.A."/>
            <person name="Otillar R."/>
            <person name="Martin J."/>
            <person name="Schackwitz W."/>
            <person name="Grimwood J."/>
            <person name="MohdZainudin N."/>
            <person name="Xue C."/>
            <person name="Wang R."/>
            <person name="Manning V.A."/>
            <person name="Dhillon B."/>
            <person name="Tu Z.J."/>
            <person name="Steffenson B.J."/>
            <person name="Salamov A."/>
            <person name="Sun H."/>
            <person name="Lowry S."/>
            <person name="LaButti K."/>
            <person name="Han J."/>
            <person name="Copeland A."/>
            <person name="Lindquist E."/>
            <person name="Barry K."/>
            <person name="Schmutz J."/>
            <person name="Baker S.E."/>
            <person name="Ciuffetti L.M."/>
            <person name="Grigoriev I.V."/>
            <person name="Zhong S."/>
            <person name="Turgeon B.G."/>
        </authorList>
    </citation>
    <scope>NUCLEOTIDE SEQUENCE [LARGE SCALE GENOMIC DNA]</scope>
    <source>
        <strain evidence="5">28A</strain>
    </source>
</reference>
<keyword evidence="2 4" id="KW-0378">Hydrolase</keyword>
<feature type="signal peptide" evidence="3">
    <location>
        <begin position="1"/>
        <end position="17"/>
    </location>
</feature>
<keyword evidence="3" id="KW-0732">Signal</keyword>
<organism evidence="4 5">
    <name type="scientific">Exserohilum turcicum (strain 28A)</name>
    <name type="common">Northern leaf blight fungus</name>
    <name type="synonym">Setosphaeria turcica</name>
    <dbReference type="NCBI Taxonomy" id="671987"/>
    <lineage>
        <taxon>Eukaryota</taxon>
        <taxon>Fungi</taxon>
        <taxon>Dikarya</taxon>
        <taxon>Ascomycota</taxon>
        <taxon>Pezizomycotina</taxon>
        <taxon>Dothideomycetes</taxon>
        <taxon>Pleosporomycetidae</taxon>
        <taxon>Pleosporales</taxon>
        <taxon>Pleosporineae</taxon>
        <taxon>Pleosporaceae</taxon>
        <taxon>Exserohilum</taxon>
    </lineage>
</organism>
<dbReference type="InterPro" id="IPR013320">
    <property type="entry name" value="ConA-like_dom_sf"/>
</dbReference>
<evidence type="ECO:0000256" key="1">
    <source>
        <dbReference type="ARBA" id="ARBA00005519"/>
    </source>
</evidence>
<dbReference type="PANTHER" id="PTHR34002:SF10">
    <property type="entry name" value="PUTATIVE-RELATED"/>
    <property type="match status" value="1"/>
</dbReference>
<sequence>MKVASFILSLLASGGVAEETLCQNYQSYSSNNYEVINNLWGISSASSGSQCTYVDSVSSTGAKWHSTWEWQGGQNNVKSYVYSALQFTKKPITQYTSMKTEAYWVYNTTNIRCDVAYDLFTSANVNHATTSGDYELMVWLARYSVDPIGTSQGTVTVAGQTWELFAGLNGAMEVYSFVASNTIYNFDASMLDFFTYLPDNMGFPGSSQNLITFEFGTEAFTGGPALFTVNQWDAYVY</sequence>
<evidence type="ECO:0000313" key="4">
    <source>
        <dbReference type="EMBL" id="EOA81806.1"/>
    </source>
</evidence>
<dbReference type="Pfam" id="PF01670">
    <property type="entry name" value="Glyco_hydro_12"/>
    <property type="match status" value="1"/>
</dbReference>
<dbReference type="InterPro" id="IPR013319">
    <property type="entry name" value="GH11/12"/>
</dbReference>
<comment type="similarity">
    <text evidence="1 2">Belongs to the glycosyl hydrolase 12 (cellulase H) family.</text>
</comment>
<dbReference type="Gene3D" id="2.60.120.180">
    <property type="match status" value="1"/>
</dbReference>
<dbReference type="EMBL" id="KB908855">
    <property type="protein sequence ID" value="EOA81806.1"/>
    <property type="molecule type" value="Genomic_DNA"/>
</dbReference>
<feature type="chain" id="PRO_5004342222" evidence="3">
    <location>
        <begin position="18"/>
        <end position="237"/>
    </location>
</feature>
<dbReference type="SUPFAM" id="SSF49899">
    <property type="entry name" value="Concanavalin A-like lectins/glucanases"/>
    <property type="match status" value="1"/>
</dbReference>
<dbReference type="RefSeq" id="XP_008030091.1">
    <property type="nucleotide sequence ID" value="XM_008031900.1"/>
</dbReference>
<dbReference type="AlphaFoldDB" id="R0I8T1"/>
<dbReference type="Proteomes" id="UP000016935">
    <property type="component" value="Unassembled WGS sequence"/>
</dbReference>
<dbReference type="GeneID" id="19403925"/>
<proteinExistence type="inferred from homology"/>
<dbReference type="eggNOG" id="ENOG502SH4Y">
    <property type="taxonomic scope" value="Eukaryota"/>
</dbReference>
<evidence type="ECO:0000313" key="5">
    <source>
        <dbReference type="Proteomes" id="UP000016935"/>
    </source>
</evidence>
<dbReference type="SMR" id="R0I8T1"/>
<dbReference type="HOGENOM" id="CLU_051064_0_1_1"/>
<dbReference type="OrthoDB" id="89349at2759"/>
<keyword evidence="2" id="KW-0326">Glycosidase</keyword>
<keyword evidence="2" id="KW-0624">Polysaccharide degradation</keyword>
<keyword evidence="5" id="KW-1185">Reference proteome</keyword>
<reference evidence="4 5" key="1">
    <citation type="journal article" date="2012" name="PLoS Pathog.">
        <title>Diverse lifestyles and strategies of plant pathogenesis encoded in the genomes of eighteen Dothideomycetes fungi.</title>
        <authorList>
            <person name="Ohm R.A."/>
            <person name="Feau N."/>
            <person name="Henrissat B."/>
            <person name="Schoch C.L."/>
            <person name="Horwitz B.A."/>
            <person name="Barry K.W."/>
            <person name="Condon B.J."/>
            <person name="Copeland A.C."/>
            <person name="Dhillon B."/>
            <person name="Glaser F."/>
            <person name="Hesse C.N."/>
            <person name="Kosti I."/>
            <person name="LaButti K."/>
            <person name="Lindquist E.A."/>
            <person name="Lucas S."/>
            <person name="Salamov A.A."/>
            <person name="Bradshaw R.E."/>
            <person name="Ciuffetti L."/>
            <person name="Hamelin R.C."/>
            <person name="Kema G.H.J."/>
            <person name="Lawrence C."/>
            <person name="Scott J.A."/>
            <person name="Spatafora J.W."/>
            <person name="Turgeon B.G."/>
            <person name="de Wit P.J.G.M."/>
            <person name="Zhong S."/>
            <person name="Goodwin S.B."/>
            <person name="Grigoriev I.V."/>
        </authorList>
    </citation>
    <scope>NUCLEOTIDE SEQUENCE [LARGE SCALE GENOMIC DNA]</scope>
    <source>
        <strain evidence="5">28A</strain>
    </source>
</reference>
<accession>R0I8T1</accession>
<evidence type="ECO:0000256" key="2">
    <source>
        <dbReference type="RuleBase" id="RU361163"/>
    </source>
</evidence>
<dbReference type="InterPro" id="IPR002594">
    <property type="entry name" value="GH12"/>
</dbReference>